<feature type="chain" id="PRO_5042110507" evidence="2">
    <location>
        <begin position="20"/>
        <end position="102"/>
    </location>
</feature>
<dbReference type="AlphaFoldDB" id="A0AAD7W2L1"/>
<evidence type="ECO:0000313" key="4">
    <source>
        <dbReference type="Proteomes" id="UP001221898"/>
    </source>
</evidence>
<keyword evidence="1" id="KW-1133">Transmembrane helix</keyword>
<evidence type="ECO:0000256" key="1">
    <source>
        <dbReference type="SAM" id="Phobius"/>
    </source>
</evidence>
<name>A0AAD7W2L1_9TELE</name>
<organism evidence="3 4">
    <name type="scientific">Aldrovandia affinis</name>
    <dbReference type="NCBI Taxonomy" id="143900"/>
    <lineage>
        <taxon>Eukaryota</taxon>
        <taxon>Metazoa</taxon>
        <taxon>Chordata</taxon>
        <taxon>Craniata</taxon>
        <taxon>Vertebrata</taxon>
        <taxon>Euteleostomi</taxon>
        <taxon>Actinopterygii</taxon>
        <taxon>Neopterygii</taxon>
        <taxon>Teleostei</taxon>
        <taxon>Notacanthiformes</taxon>
        <taxon>Halosauridae</taxon>
        <taxon>Aldrovandia</taxon>
    </lineage>
</organism>
<sequence length="102" mass="11536">MQKAIRSVCLSWLRPPSRCLWAVILVLNMQSHYTHYPHSGKQGTLRAEWKESALTIRKGAPVPIAQEGRLKVIQTMMMIIIIIIIIIILIIIILIIILSLAA</sequence>
<proteinExistence type="predicted"/>
<keyword evidence="1" id="KW-0812">Transmembrane</keyword>
<accession>A0AAD7W2L1</accession>
<keyword evidence="1" id="KW-0472">Membrane</keyword>
<keyword evidence="4" id="KW-1185">Reference proteome</keyword>
<comment type="caution">
    <text evidence="3">The sequence shown here is derived from an EMBL/GenBank/DDBJ whole genome shotgun (WGS) entry which is preliminary data.</text>
</comment>
<evidence type="ECO:0000313" key="3">
    <source>
        <dbReference type="EMBL" id="KAJ8373383.1"/>
    </source>
</evidence>
<gene>
    <name evidence="3" type="ORF">AAFF_G00265710</name>
</gene>
<protein>
    <submittedName>
        <fullName evidence="3">Uncharacterized protein</fullName>
    </submittedName>
</protein>
<keyword evidence="2" id="KW-0732">Signal</keyword>
<evidence type="ECO:0000256" key="2">
    <source>
        <dbReference type="SAM" id="SignalP"/>
    </source>
</evidence>
<feature type="signal peptide" evidence="2">
    <location>
        <begin position="1"/>
        <end position="19"/>
    </location>
</feature>
<feature type="transmembrane region" description="Helical" evidence="1">
    <location>
        <begin position="79"/>
        <end position="101"/>
    </location>
</feature>
<dbReference type="Proteomes" id="UP001221898">
    <property type="component" value="Unassembled WGS sequence"/>
</dbReference>
<dbReference type="EMBL" id="JAINUG010000363">
    <property type="protein sequence ID" value="KAJ8373383.1"/>
    <property type="molecule type" value="Genomic_DNA"/>
</dbReference>
<reference evidence="3" key="1">
    <citation type="journal article" date="2023" name="Science">
        <title>Genome structures resolve the early diversification of teleost fishes.</title>
        <authorList>
            <person name="Parey E."/>
            <person name="Louis A."/>
            <person name="Montfort J."/>
            <person name="Bouchez O."/>
            <person name="Roques C."/>
            <person name="Iampietro C."/>
            <person name="Lluch J."/>
            <person name="Castinel A."/>
            <person name="Donnadieu C."/>
            <person name="Desvignes T."/>
            <person name="Floi Bucao C."/>
            <person name="Jouanno E."/>
            <person name="Wen M."/>
            <person name="Mejri S."/>
            <person name="Dirks R."/>
            <person name="Jansen H."/>
            <person name="Henkel C."/>
            <person name="Chen W.J."/>
            <person name="Zahm M."/>
            <person name="Cabau C."/>
            <person name="Klopp C."/>
            <person name="Thompson A.W."/>
            <person name="Robinson-Rechavi M."/>
            <person name="Braasch I."/>
            <person name="Lecointre G."/>
            <person name="Bobe J."/>
            <person name="Postlethwait J.H."/>
            <person name="Berthelot C."/>
            <person name="Roest Crollius H."/>
            <person name="Guiguen Y."/>
        </authorList>
    </citation>
    <scope>NUCLEOTIDE SEQUENCE</scope>
    <source>
        <strain evidence="3">NC1722</strain>
    </source>
</reference>